<dbReference type="InterPro" id="IPR050267">
    <property type="entry name" value="Anti-sigma-factor_SerPK"/>
</dbReference>
<keyword evidence="3" id="KW-0547">Nucleotide-binding</keyword>
<dbReference type="RefSeq" id="WP_229336297.1">
    <property type="nucleotide sequence ID" value="NZ_JAINUL010000001.1"/>
</dbReference>
<keyword evidence="4" id="KW-1185">Reference proteome</keyword>
<gene>
    <name evidence="3" type="ORF">K7B10_13230</name>
</gene>
<dbReference type="Gene3D" id="3.30.565.10">
    <property type="entry name" value="Histidine kinase-like ATPase, C-terminal domain"/>
    <property type="match status" value="1"/>
</dbReference>
<keyword evidence="1" id="KW-0723">Serine/threonine-protein kinase</keyword>
<dbReference type="GO" id="GO:0005524">
    <property type="term" value="F:ATP binding"/>
    <property type="evidence" value="ECO:0007669"/>
    <property type="project" value="UniProtKB-KW"/>
</dbReference>
<feature type="domain" description="Histidine kinase/HSP90-like ATPase" evidence="2">
    <location>
        <begin position="10"/>
        <end position="124"/>
    </location>
</feature>
<evidence type="ECO:0000256" key="1">
    <source>
        <dbReference type="ARBA" id="ARBA00022527"/>
    </source>
</evidence>
<keyword evidence="3" id="KW-0067">ATP-binding</keyword>
<protein>
    <submittedName>
        <fullName evidence="3">ATP-binding protein</fullName>
    </submittedName>
</protein>
<dbReference type="EMBL" id="JAINUL010000001">
    <property type="protein sequence ID" value="MCC0095721.1"/>
    <property type="molecule type" value="Genomic_DNA"/>
</dbReference>
<dbReference type="Proteomes" id="UP001520654">
    <property type="component" value="Unassembled WGS sequence"/>
</dbReference>
<proteinExistence type="predicted"/>
<dbReference type="InterPro" id="IPR036890">
    <property type="entry name" value="HATPase_C_sf"/>
</dbReference>
<sequence length="132" mass="13671">MPAHRVDIVLPATPEAARSARRALSAAAIGGAVADDARLLVTEAVTNAVRHTVSTHIRMVVDVEAGTGRLLCALRDEAPHLGPADRTPAGCAERESGRGLGLIAALSQSWGVATDGAGKWVWFRLGASANRS</sequence>
<dbReference type="PANTHER" id="PTHR35526:SF3">
    <property type="entry name" value="ANTI-SIGMA-F FACTOR RSBW"/>
    <property type="match status" value="1"/>
</dbReference>
<reference evidence="3 4" key="1">
    <citation type="submission" date="2021-08" db="EMBL/GenBank/DDBJ databases">
        <title>Genomic Architecture of Streptomyces flavotricini NGL1 and Streptomyces erythrochromogenes HMS4 With Differential Plant Beneficial attributes and laccase production capabilities.</title>
        <authorList>
            <person name="Salwan R."/>
            <person name="Kaur R."/>
            <person name="Sharma V."/>
        </authorList>
    </citation>
    <scope>NUCLEOTIDE SEQUENCE [LARGE SCALE GENOMIC DNA]</scope>
    <source>
        <strain evidence="3 4">NGL1</strain>
    </source>
</reference>
<evidence type="ECO:0000313" key="3">
    <source>
        <dbReference type="EMBL" id="MCC0095721.1"/>
    </source>
</evidence>
<dbReference type="Pfam" id="PF13581">
    <property type="entry name" value="HATPase_c_2"/>
    <property type="match status" value="1"/>
</dbReference>
<evidence type="ECO:0000313" key="4">
    <source>
        <dbReference type="Proteomes" id="UP001520654"/>
    </source>
</evidence>
<keyword evidence="1" id="KW-0808">Transferase</keyword>
<organism evidence="3 4">
    <name type="scientific">Streptomyces flavotricini</name>
    <dbReference type="NCBI Taxonomy" id="66888"/>
    <lineage>
        <taxon>Bacteria</taxon>
        <taxon>Bacillati</taxon>
        <taxon>Actinomycetota</taxon>
        <taxon>Actinomycetes</taxon>
        <taxon>Kitasatosporales</taxon>
        <taxon>Streptomycetaceae</taxon>
        <taxon>Streptomyces</taxon>
    </lineage>
</organism>
<name>A0ABS8E3J5_9ACTN</name>
<dbReference type="SUPFAM" id="SSF55874">
    <property type="entry name" value="ATPase domain of HSP90 chaperone/DNA topoisomerase II/histidine kinase"/>
    <property type="match status" value="1"/>
</dbReference>
<evidence type="ECO:0000259" key="2">
    <source>
        <dbReference type="Pfam" id="PF13581"/>
    </source>
</evidence>
<dbReference type="PANTHER" id="PTHR35526">
    <property type="entry name" value="ANTI-SIGMA-F FACTOR RSBW-RELATED"/>
    <property type="match status" value="1"/>
</dbReference>
<keyword evidence="1" id="KW-0418">Kinase</keyword>
<dbReference type="CDD" id="cd16936">
    <property type="entry name" value="HATPase_RsbW-like"/>
    <property type="match status" value="1"/>
</dbReference>
<accession>A0ABS8E3J5</accession>
<comment type="caution">
    <text evidence="3">The sequence shown here is derived from an EMBL/GenBank/DDBJ whole genome shotgun (WGS) entry which is preliminary data.</text>
</comment>
<dbReference type="InterPro" id="IPR003594">
    <property type="entry name" value="HATPase_dom"/>
</dbReference>